<protein>
    <recommendedName>
        <fullName evidence="6">Gram-positive cocci surface proteins LPxTG domain-containing protein</fullName>
    </recommendedName>
</protein>
<evidence type="ECO:0000256" key="5">
    <source>
        <dbReference type="SAM" id="MobiDB-lite"/>
    </source>
</evidence>
<keyword evidence="3" id="KW-0732">Signal</keyword>
<feature type="domain" description="Gram-positive cocci surface proteins LPxTG" evidence="6">
    <location>
        <begin position="1964"/>
        <end position="2003"/>
    </location>
</feature>
<feature type="region of interest" description="Disordered" evidence="5">
    <location>
        <begin position="1487"/>
        <end position="1507"/>
    </location>
</feature>
<dbReference type="PANTHER" id="PTHR12460">
    <property type="entry name" value="CYCLIN-DEPENDENT KINASE INHIBITOR-RELATED PROTEIN"/>
    <property type="match status" value="1"/>
</dbReference>
<dbReference type="GO" id="GO:0000993">
    <property type="term" value="F:RNA polymerase II complex binding"/>
    <property type="evidence" value="ECO:0007669"/>
    <property type="project" value="TreeGrafter"/>
</dbReference>
<keyword evidence="1" id="KW-0134">Cell wall</keyword>
<evidence type="ECO:0000256" key="4">
    <source>
        <dbReference type="ARBA" id="ARBA00023088"/>
    </source>
</evidence>
<dbReference type="NCBIfam" id="TIGR03715">
    <property type="entry name" value="KxYKxGKxW"/>
    <property type="match status" value="1"/>
</dbReference>
<comment type="caution">
    <text evidence="7">The sequence shown here is derived from an EMBL/GenBank/DDBJ whole genome shotgun (WGS) entry which is preliminary data.</text>
</comment>
<evidence type="ECO:0000256" key="2">
    <source>
        <dbReference type="ARBA" id="ARBA00022525"/>
    </source>
</evidence>
<dbReference type="Gene3D" id="2.60.40.4300">
    <property type="match status" value="3"/>
</dbReference>
<dbReference type="InterPro" id="IPR041558">
    <property type="entry name" value="MucBP_2"/>
</dbReference>
<dbReference type="PROSITE" id="PS50847">
    <property type="entry name" value="GRAM_POS_ANCHORING"/>
    <property type="match status" value="1"/>
</dbReference>
<dbReference type="Pfam" id="PF17966">
    <property type="entry name" value="Muc_B2"/>
    <property type="match status" value="3"/>
</dbReference>
<dbReference type="InterPro" id="IPR041495">
    <property type="entry name" value="Mub_B2"/>
</dbReference>
<evidence type="ECO:0000256" key="1">
    <source>
        <dbReference type="ARBA" id="ARBA00022512"/>
    </source>
</evidence>
<dbReference type="Proteomes" id="UP000051461">
    <property type="component" value="Unassembled WGS sequence"/>
</dbReference>
<dbReference type="Pfam" id="PF00746">
    <property type="entry name" value="Gram_pos_anchor"/>
    <property type="match status" value="1"/>
</dbReference>
<accession>A0A0R1GYM6</accession>
<dbReference type="NCBIfam" id="TIGR01167">
    <property type="entry name" value="LPXTG_anchor"/>
    <property type="match status" value="1"/>
</dbReference>
<dbReference type="PATRIC" id="fig|1423726.3.peg.2942"/>
<dbReference type="Gene3D" id="3.10.20.470">
    <property type="match status" value="3"/>
</dbReference>
<keyword evidence="2" id="KW-0964">Secreted</keyword>
<keyword evidence="8" id="KW-1185">Reference proteome</keyword>
<feature type="region of interest" description="Disordered" evidence="5">
    <location>
        <begin position="167"/>
        <end position="188"/>
    </location>
</feature>
<name>A0A0R1GYM6_9LACO</name>
<dbReference type="Pfam" id="PF17965">
    <property type="entry name" value="MucBP_2"/>
    <property type="match status" value="3"/>
</dbReference>
<dbReference type="GO" id="GO:0031124">
    <property type="term" value="P:mRNA 3'-end processing"/>
    <property type="evidence" value="ECO:0007669"/>
    <property type="project" value="TreeGrafter"/>
</dbReference>
<gene>
    <name evidence="7" type="ORF">FC07_GL002833</name>
</gene>
<sequence>MNVMRQKSYRQASGETTTHYKLYKAKKNWLIAGISLFSFGVGTVGMAQATPVAAAATVTGSTAPASATLAVSSAASAAVVTAAASAATSSAATSATPTSQAVTTPTASKASSAASSAAVSSRSAAVSSATPVSAATPASSTASSAVSAAPVASSAAASSTATVQYQTPPVKDGGVQDEKVATVQPKSEADTTISTAGTTFIVNFNVKAGDTVTVKIDGADISDALFTNGPTQYAKVDNVVMAKDASNVNTLENQADGAIIDSIIKAGSYQQSFNLLALQNYTEYSTTATGYATETVTDRKIQVFINGDLADQTTFQATYNVVPVRLVRANYYQDFVSYNADQEVFQLPNFGISGAKNQQAGSLSLNDLAQLNATAAEYRVVMPDDFVLDQAATADLNANRPYTITQDATTHEIVLTYDLTAQAVADDATVYVQGAFTGYNPDKTRDTETAATPSEVIVATPNVIKVTQQDGTVLAMQSSGNNKFSYVSGDTFNTSYWTSWPNDYISNANNSTVYPDLQRAAASADAFNLSVGTAAYFGSAATNGNELITIPTGFTTTAMNIEVKQSLLDVNDNQPLPYQITYTDGTQTIGTLTGTTNKITLDAGKVVQTIAYQFNVPNTPRLTNGQSQAEEVTGAAAYDHVEPYVSLPVVHLTLNTDSTTEMGQYPVTSTLTFTNATNQQKTDHAADQYIQVVDGQTNAYVTVAANAQTQTNTSRGTVLTDSGTTYLSGVASKPTAGLTLSNGTTSKSTDLEAQFLNEPIFYFIAPAQTTFVVNQTNLTSKIPGAVLTEYTTPDGKDAYKIDLTNATSDEFVLSGDAWYRDDQPIAVTGVFRNGTIDGYRADNGILERLINMFEIKADDNALEGSDDLQIFYTSKNQINDLTAGQDTNGTLTGDPNAIKVTISNPTYKIQNLSGVNGYAEIQGSEDPDFSDTGRTSVYNMLDDNQFAVTVTNVADKALNNVNVLVNLPTKDDVYGSAFTVNLADNSDLKLPAGITVYYGTTAQAQQTGISEPTRAGYVTGDAVTDWSAIRSVIVHADSVASQAALAQVSFKIQDPTQLQDVGKTAYFDTGVYADDLIPIIANKTMAAKLTVQGTATVNYAFLLPDGSQVAAPQLTQTLQLGSDTITKPALTLADLPAGYDLVGADGKALSFTESTTDYQVGQTVNSDADYSSLNGVNGTAQIGTLAQYDADGDTILIPVMDPNAVTQAATINYVDQDANNAPLHTDTLTGLSGTTQDYSTKRTAVLADLATKGYVYVKQDGDALDDANVVDFDAADQVTTIYLKHATASTTERKTITETITYVYTDGSTAAPTVTDQVNFDRTNTTDQVTQQVTNGDWVAENGVTGFTEKVSPLIDNYSADQLSVPEVTHLTAASSDVTVMVTYTLDDDQPGLPSTGGETTQKATIDYVDQDANNQVLHTDDFTGESETTIDYSTKRTATLADLTAKGYVYVKQAGDALNAANQVAFDADDGQNQVTTIYLKHNTTVVTPDMPTPPTETPTGTSTNDLNRTVTQTVQYVYSTGGKVAADQTQQVTFQRAAVVDQVTGQVLGYLAPSDVAGYQTGDSNVTLTDNGWTVTAGSADFKAITSPKKAGYTNDLATTQAYTVTPTTGDALLTVTYTAVAPQRVLVNYVDDDANGAQVHQDILTGVPAETTAYAKVQNEVEQGLMALGYVIVGNDLPTQSIITFDDQAGDQIYTVHLKHQIQPATANLQKVVTETVTYVYANGTTAAPMVTDQVTFQRHGTVDQVTGQATYTAWTAQAGDTTFEAKVSPSITGYTPDQIEIAAVTGLTAASANVQATVTYTKATDGGTTTPGNPGTDGGATTPDNPGTDGGTTTPDNPGTDGGTTTPDNPGTNGGTTTPDNPGTDGGTTTPDNPGTDGGTTTPDNPGTDGGTTTPDNPGTDGGTTTPDNPGTDGGTTTTPVDPTISDTPAVSSPSDATTATAVTPKTPQQVTLTSQATTLPQTSDANETWLAAAGLTMLGSIGLLGATTLRKRRDNDAD</sequence>
<evidence type="ECO:0000259" key="6">
    <source>
        <dbReference type="PROSITE" id="PS50847"/>
    </source>
</evidence>
<dbReference type="Pfam" id="PF19258">
    <property type="entry name" value="KxYKxGKxW_sig"/>
    <property type="match status" value="1"/>
</dbReference>
<feature type="compositionally biased region" description="Low complexity" evidence="5">
    <location>
        <begin position="1806"/>
        <end position="1928"/>
    </location>
</feature>
<feature type="compositionally biased region" description="Polar residues" evidence="5">
    <location>
        <begin position="1929"/>
        <end position="1940"/>
    </location>
</feature>
<keyword evidence="4" id="KW-0572">Peptidoglycan-anchor</keyword>
<reference evidence="7 8" key="1">
    <citation type="journal article" date="2015" name="Genome Announc.">
        <title>Expanding the biotechnology potential of lactobacilli through comparative genomics of 213 strains and associated genera.</title>
        <authorList>
            <person name="Sun Z."/>
            <person name="Harris H.M."/>
            <person name="McCann A."/>
            <person name="Guo C."/>
            <person name="Argimon S."/>
            <person name="Zhang W."/>
            <person name="Yang X."/>
            <person name="Jeffery I.B."/>
            <person name="Cooney J.C."/>
            <person name="Kagawa T.F."/>
            <person name="Liu W."/>
            <person name="Song Y."/>
            <person name="Salvetti E."/>
            <person name="Wrobel A."/>
            <person name="Rasinkangas P."/>
            <person name="Parkhill J."/>
            <person name="Rea M.C."/>
            <person name="O'Sullivan O."/>
            <person name="Ritari J."/>
            <person name="Douillard F.P."/>
            <person name="Paul Ross R."/>
            <person name="Yang R."/>
            <person name="Briner A.E."/>
            <person name="Felis G.E."/>
            <person name="de Vos W.M."/>
            <person name="Barrangou R."/>
            <person name="Klaenhammer T.R."/>
            <person name="Caufield P.W."/>
            <person name="Cui Y."/>
            <person name="Zhang H."/>
            <person name="O'Toole P.W."/>
        </authorList>
    </citation>
    <scope>NUCLEOTIDE SEQUENCE [LARGE SCALE GENOMIC DNA]</scope>
    <source>
        <strain evidence="7 8">DSM 20003</strain>
    </source>
</reference>
<evidence type="ECO:0000313" key="8">
    <source>
        <dbReference type="Proteomes" id="UP000051461"/>
    </source>
</evidence>
<feature type="region of interest" description="Disordered" evidence="5">
    <location>
        <begin position="1806"/>
        <end position="1953"/>
    </location>
</feature>
<dbReference type="InterPro" id="IPR022263">
    <property type="entry name" value="KxYKxGKxW"/>
</dbReference>
<dbReference type="PANTHER" id="PTHR12460:SF0">
    <property type="entry name" value="CID DOMAIN-CONTAINING PROTEIN-RELATED"/>
    <property type="match status" value="1"/>
</dbReference>
<evidence type="ECO:0000313" key="7">
    <source>
        <dbReference type="EMBL" id="KRK39112.1"/>
    </source>
</evidence>
<evidence type="ECO:0000256" key="3">
    <source>
        <dbReference type="ARBA" id="ARBA00022729"/>
    </source>
</evidence>
<proteinExistence type="predicted"/>
<dbReference type="EMBL" id="AZDA01000046">
    <property type="protein sequence ID" value="KRK39112.1"/>
    <property type="molecule type" value="Genomic_DNA"/>
</dbReference>
<dbReference type="InterPro" id="IPR019931">
    <property type="entry name" value="LPXTG_anchor"/>
</dbReference>
<dbReference type="STRING" id="1423726.FC07_GL002833"/>
<organism evidence="7 8">
    <name type="scientific">Loigolactobacillus bifermentans DSM 20003</name>
    <dbReference type="NCBI Taxonomy" id="1423726"/>
    <lineage>
        <taxon>Bacteria</taxon>
        <taxon>Bacillati</taxon>
        <taxon>Bacillota</taxon>
        <taxon>Bacilli</taxon>
        <taxon>Lactobacillales</taxon>
        <taxon>Lactobacillaceae</taxon>
        <taxon>Loigolactobacillus</taxon>
    </lineage>
</organism>